<evidence type="ECO:0000256" key="2">
    <source>
        <dbReference type="SAM" id="Phobius"/>
    </source>
</evidence>
<feature type="compositionally biased region" description="Pro residues" evidence="1">
    <location>
        <begin position="37"/>
        <end position="66"/>
    </location>
</feature>
<evidence type="ECO:0000313" key="4">
    <source>
        <dbReference type="Proteomes" id="UP000679307"/>
    </source>
</evidence>
<feature type="transmembrane region" description="Helical" evidence="2">
    <location>
        <begin position="195"/>
        <end position="214"/>
    </location>
</feature>
<accession>A0ABX8EC66</accession>
<organism evidence="3 4">
    <name type="scientific">Nocardioides aquaticus</name>
    <dbReference type="NCBI Taxonomy" id="160826"/>
    <lineage>
        <taxon>Bacteria</taxon>
        <taxon>Bacillati</taxon>
        <taxon>Actinomycetota</taxon>
        <taxon>Actinomycetes</taxon>
        <taxon>Propionibacteriales</taxon>
        <taxon>Nocardioidaceae</taxon>
        <taxon>Nocardioides</taxon>
    </lineage>
</organism>
<dbReference type="EMBL" id="CP075371">
    <property type="protein sequence ID" value="QVT78006.1"/>
    <property type="molecule type" value="Genomic_DNA"/>
</dbReference>
<proteinExistence type="predicted"/>
<keyword evidence="4" id="KW-1185">Reference proteome</keyword>
<keyword evidence="2" id="KW-0472">Membrane</keyword>
<reference evidence="3 4" key="1">
    <citation type="submission" date="2021-05" db="EMBL/GenBank/DDBJ databases">
        <title>Complete genome of Nocardioides aquaticus KCTC 9944T isolated from meromictic and hypersaline Ekho Lake, Antarctica.</title>
        <authorList>
            <person name="Hwang K."/>
            <person name="Kim K.M."/>
            <person name="Choe H."/>
        </authorList>
    </citation>
    <scope>NUCLEOTIDE SEQUENCE [LARGE SCALE GENOMIC DNA]</scope>
    <source>
        <strain evidence="3 4">KCTC 9944</strain>
    </source>
</reference>
<feature type="transmembrane region" description="Helical" evidence="2">
    <location>
        <begin position="161"/>
        <end position="183"/>
    </location>
</feature>
<dbReference type="RefSeq" id="WP_214057651.1">
    <property type="nucleotide sequence ID" value="NZ_BAAAHS010000211.1"/>
</dbReference>
<evidence type="ECO:0000256" key="1">
    <source>
        <dbReference type="SAM" id="MobiDB-lite"/>
    </source>
</evidence>
<keyword evidence="2" id="KW-1133">Transmembrane helix</keyword>
<evidence type="ECO:0000313" key="3">
    <source>
        <dbReference type="EMBL" id="QVT78006.1"/>
    </source>
</evidence>
<feature type="compositionally biased region" description="Basic and acidic residues" evidence="1">
    <location>
        <begin position="1"/>
        <end position="14"/>
    </location>
</feature>
<protein>
    <submittedName>
        <fullName evidence="3">Major cell-surface adhesin PAc</fullName>
    </submittedName>
</protein>
<dbReference type="Proteomes" id="UP000679307">
    <property type="component" value="Chromosome"/>
</dbReference>
<name>A0ABX8EC66_9ACTN</name>
<sequence>MADQDRERELEKLSLAKPSLFPRRRKKDPAPPAEGLAPPPVASEPSPEPEPAPAPEPVTVAPPAPTTHPVEAPVVRRAAPVVPTEPPRPTADAQPTVVLDQPVEPAEPAEPAAPRVPWTPPVSGMRAVAVVGLVAGLMIVGLTTGSLALCEAVRGTPSCGGAGYLFLTAIVVGVALLGGLALAALQVPDPRGTSILAVGVVAVVVLLLLVPVIFSWTMLLVIPALSVAAFLGSHWLTTVSGDETNAWDEPVRDDTLLR</sequence>
<feature type="region of interest" description="Disordered" evidence="1">
    <location>
        <begin position="1"/>
        <end position="73"/>
    </location>
</feature>
<feature type="transmembrane region" description="Helical" evidence="2">
    <location>
        <begin position="220"/>
        <end position="237"/>
    </location>
</feature>
<gene>
    <name evidence="3" type="primary">pac</name>
    <name evidence="3" type="ORF">ENKNEFLB_00377</name>
</gene>
<feature type="transmembrane region" description="Helical" evidence="2">
    <location>
        <begin position="127"/>
        <end position="149"/>
    </location>
</feature>
<keyword evidence="2" id="KW-0812">Transmembrane</keyword>